<evidence type="ECO:0000256" key="2">
    <source>
        <dbReference type="SAM" id="SignalP"/>
    </source>
</evidence>
<sequence>MLLASPSGLLALALLSAPAEVSAAPFTDECEAASSRIELPATPEGKPPVVCLSPGLSINLRFDSMLQRESLKIQERDWFEDWALGQQTLTLVPRDNLVAGKRSEVEVCFADGAAPACTTFDLVLHPGLGMQEVKVLRQSRPVAYYQQVAKEAQDEAQRLRVEVQQLRAERGVPDGLRGAIASGLVGYGGILFKDLSRDVTVKEGNALVKDTVLSYRAKERVAVEVYLTNPGMTPWTAAGAVLRGPKGEVLKPLPLWPLASILPADPQAERGRQADRVVVEVLATEKEARGTYTLILWDAERTRTVTLGNITFP</sequence>
<organism evidence="3 4">
    <name type="scientific">Archangium lansingense</name>
    <dbReference type="NCBI Taxonomy" id="2995310"/>
    <lineage>
        <taxon>Bacteria</taxon>
        <taxon>Pseudomonadati</taxon>
        <taxon>Myxococcota</taxon>
        <taxon>Myxococcia</taxon>
        <taxon>Myxococcales</taxon>
        <taxon>Cystobacterineae</taxon>
        <taxon>Archangiaceae</taxon>
        <taxon>Archangium</taxon>
    </lineage>
</organism>
<reference evidence="3 4" key="1">
    <citation type="submission" date="2022-11" db="EMBL/GenBank/DDBJ databases">
        <title>Minimal conservation of predation-associated metabolite biosynthetic gene clusters underscores biosynthetic potential of Myxococcota including descriptions for ten novel species: Archangium lansinium sp. nov., Myxococcus landrumus sp. nov., Nannocystis bai.</title>
        <authorList>
            <person name="Ahearne A."/>
            <person name="Stevens C."/>
            <person name="Phillips K."/>
        </authorList>
    </citation>
    <scope>NUCLEOTIDE SEQUENCE [LARGE SCALE GENOMIC DNA]</scope>
    <source>
        <strain evidence="3 4">MIWBW</strain>
    </source>
</reference>
<evidence type="ECO:0000313" key="3">
    <source>
        <dbReference type="EMBL" id="MCY1079450.1"/>
    </source>
</evidence>
<feature type="chain" id="PRO_5045564363" evidence="2">
    <location>
        <begin position="24"/>
        <end position="313"/>
    </location>
</feature>
<gene>
    <name evidence="3" type="ORF">OV287_33830</name>
</gene>
<dbReference type="NCBIfam" id="TIGR02268">
    <property type="entry name" value="Myxococcus xanthus paralogous family TIGR02268"/>
    <property type="match status" value="1"/>
</dbReference>
<dbReference type="EMBL" id="JAPNKA010000001">
    <property type="protein sequence ID" value="MCY1079450.1"/>
    <property type="molecule type" value="Genomic_DNA"/>
</dbReference>
<comment type="caution">
    <text evidence="3">The sequence shown here is derived from an EMBL/GenBank/DDBJ whole genome shotgun (WGS) entry which is preliminary data.</text>
</comment>
<evidence type="ECO:0000256" key="1">
    <source>
        <dbReference type="SAM" id="Coils"/>
    </source>
</evidence>
<keyword evidence="1" id="KW-0175">Coiled coil</keyword>
<dbReference type="Proteomes" id="UP001207654">
    <property type="component" value="Unassembled WGS sequence"/>
</dbReference>
<accession>A0ABT4ACU1</accession>
<dbReference type="InterPro" id="IPR011754">
    <property type="entry name" value="Mxa_paralog_2268"/>
</dbReference>
<feature type="signal peptide" evidence="2">
    <location>
        <begin position="1"/>
        <end position="23"/>
    </location>
</feature>
<dbReference type="Pfam" id="PF09544">
    <property type="entry name" value="DUF2381"/>
    <property type="match status" value="1"/>
</dbReference>
<proteinExistence type="predicted"/>
<keyword evidence="2" id="KW-0732">Signal</keyword>
<name>A0ABT4ACU1_9BACT</name>
<protein>
    <submittedName>
        <fullName evidence="3">DUF2381 family protein</fullName>
    </submittedName>
</protein>
<feature type="coiled-coil region" evidence="1">
    <location>
        <begin position="142"/>
        <end position="169"/>
    </location>
</feature>
<evidence type="ECO:0000313" key="4">
    <source>
        <dbReference type="Proteomes" id="UP001207654"/>
    </source>
</evidence>
<dbReference type="RefSeq" id="WP_267538171.1">
    <property type="nucleotide sequence ID" value="NZ_JAPNKA010000001.1"/>
</dbReference>
<keyword evidence="4" id="KW-1185">Reference proteome</keyword>